<reference evidence="1" key="1">
    <citation type="submission" date="2018-02" db="EMBL/GenBank/DDBJ databases">
        <title>Rhizophora mucronata_Transcriptome.</title>
        <authorList>
            <person name="Meera S.P."/>
            <person name="Sreeshan A."/>
            <person name="Augustine A."/>
        </authorList>
    </citation>
    <scope>NUCLEOTIDE SEQUENCE</scope>
    <source>
        <tissue evidence="1">Leaf</tissue>
    </source>
</reference>
<name>A0A2P2NZ71_RHIMU</name>
<organism evidence="1">
    <name type="scientific">Rhizophora mucronata</name>
    <name type="common">Asiatic mangrove</name>
    <dbReference type="NCBI Taxonomy" id="61149"/>
    <lineage>
        <taxon>Eukaryota</taxon>
        <taxon>Viridiplantae</taxon>
        <taxon>Streptophyta</taxon>
        <taxon>Embryophyta</taxon>
        <taxon>Tracheophyta</taxon>
        <taxon>Spermatophyta</taxon>
        <taxon>Magnoliopsida</taxon>
        <taxon>eudicotyledons</taxon>
        <taxon>Gunneridae</taxon>
        <taxon>Pentapetalae</taxon>
        <taxon>rosids</taxon>
        <taxon>fabids</taxon>
        <taxon>Malpighiales</taxon>
        <taxon>Rhizophoraceae</taxon>
        <taxon>Rhizophora</taxon>
    </lineage>
</organism>
<dbReference type="AlphaFoldDB" id="A0A2P2NZ71"/>
<dbReference type="EMBL" id="GGEC01067259">
    <property type="protein sequence ID" value="MBX47743.1"/>
    <property type="molecule type" value="Transcribed_RNA"/>
</dbReference>
<evidence type="ECO:0000313" key="1">
    <source>
        <dbReference type="EMBL" id="MBX47743.1"/>
    </source>
</evidence>
<proteinExistence type="predicted"/>
<sequence>MVASSGMALTGSAMWKVQLWTCIQNVEDWILHIKFLQGCLKKMLFVGTQLLQAVCRMGNQRRPFIFSVKWGWKE</sequence>
<protein>
    <submittedName>
        <fullName evidence="1">Uncharacterized protein</fullName>
    </submittedName>
</protein>
<accession>A0A2P2NZ71</accession>